<dbReference type="Pfam" id="PF00096">
    <property type="entry name" value="zf-C2H2"/>
    <property type="match status" value="3"/>
</dbReference>
<evidence type="ECO:0000259" key="10">
    <source>
        <dbReference type="PROSITE" id="PS50157"/>
    </source>
</evidence>
<dbReference type="FunFam" id="3.30.160.60:FF:001217">
    <property type="entry name" value="zinc finger protein 319"/>
    <property type="match status" value="1"/>
</dbReference>
<dbReference type="eggNOG" id="KOG1721">
    <property type="taxonomic scope" value="Eukaryota"/>
</dbReference>
<reference evidence="12" key="1">
    <citation type="journal article" date="2011" name="PLoS Genet.">
        <title>The genome sequence of the leaf-cutter ant Atta cephalotes reveals insights into its obligate symbiotic lifestyle.</title>
        <authorList>
            <person name="Suen G."/>
            <person name="Teiling C."/>
            <person name="Li L."/>
            <person name="Holt C."/>
            <person name="Abouheif E."/>
            <person name="Bornberg-Bauer E."/>
            <person name="Bouffard P."/>
            <person name="Caldera E.J."/>
            <person name="Cash E."/>
            <person name="Cavanaugh A."/>
            <person name="Denas O."/>
            <person name="Elhaik E."/>
            <person name="Fave M.J."/>
            <person name="Gadau J."/>
            <person name="Gibson J.D."/>
            <person name="Graur D."/>
            <person name="Grubbs K.J."/>
            <person name="Hagen D.E."/>
            <person name="Harkins T.T."/>
            <person name="Helmkampf M."/>
            <person name="Hu H."/>
            <person name="Johnson B.R."/>
            <person name="Kim J."/>
            <person name="Marsh S.E."/>
            <person name="Moeller J.A."/>
            <person name="Munoz-Torres M.C."/>
            <person name="Murphy M.C."/>
            <person name="Naughton M.C."/>
            <person name="Nigam S."/>
            <person name="Overson R."/>
            <person name="Rajakumar R."/>
            <person name="Reese J.T."/>
            <person name="Scott J.J."/>
            <person name="Smith C.R."/>
            <person name="Tao S."/>
            <person name="Tsutsui N.D."/>
            <person name="Viljakainen L."/>
            <person name="Wissler L."/>
            <person name="Yandell M.D."/>
            <person name="Zimmer F."/>
            <person name="Taylor J."/>
            <person name="Slater S.C."/>
            <person name="Clifton S.W."/>
            <person name="Warren W.C."/>
            <person name="Elsik C.G."/>
            <person name="Smith C.D."/>
            <person name="Weinstock G.M."/>
            <person name="Gerardo N.M."/>
            <person name="Currie C.R."/>
        </authorList>
    </citation>
    <scope>NUCLEOTIDE SEQUENCE [LARGE SCALE GENOMIC DNA]</scope>
</reference>
<keyword evidence="6" id="KW-0805">Transcription regulation</keyword>
<dbReference type="FunFam" id="3.30.160.60:FF:000145">
    <property type="entry name" value="Zinc finger protein 574"/>
    <property type="match status" value="1"/>
</dbReference>
<dbReference type="GO" id="GO:0008270">
    <property type="term" value="F:zinc ion binding"/>
    <property type="evidence" value="ECO:0007669"/>
    <property type="project" value="UniProtKB-KW"/>
</dbReference>
<dbReference type="EnsemblMetazoa" id="XM_012207744.1">
    <property type="protein sequence ID" value="XP_012063134.1"/>
    <property type="gene ID" value="LOC105626443"/>
</dbReference>
<dbReference type="InterPro" id="IPR013087">
    <property type="entry name" value="Znf_C2H2_type"/>
</dbReference>
<dbReference type="PROSITE" id="PS50157">
    <property type="entry name" value="ZINC_FINGER_C2H2_2"/>
    <property type="match status" value="4"/>
</dbReference>
<dbReference type="InParanoid" id="A0A158P026"/>
<proteinExistence type="predicted"/>
<evidence type="ECO:0000313" key="12">
    <source>
        <dbReference type="Proteomes" id="UP000005205"/>
    </source>
</evidence>
<reference evidence="11" key="2">
    <citation type="submission" date="2016-04" db="UniProtKB">
        <authorList>
            <consortium name="EnsemblMetazoa"/>
        </authorList>
    </citation>
    <scope>IDENTIFICATION</scope>
</reference>
<gene>
    <name evidence="11" type="primary">105626443</name>
</gene>
<evidence type="ECO:0000256" key="6">
    <source>
        <dbReference type="ARBA" id="ARBA00023015"/>
    </source>
</evidence>
<evidence type="ECO:0000256" key="5">
    <source>
        <dbReference type="ARBA" id="ARBA00022833"/>
    </source>
</evidence>
<feature type="domain" description="C2H2-type" evidence="10">
    <location>
        <begin position="294"/>
        <end position="321"/>
    </location>
</feature>
<dbReference type="PROSITE" id="PS00028">
    <property type="entry name" value="ZINC_FINGER_C2H2_1"/>
    <property type="match status" value="4"/>
</dbReference>
<organism evidence="11 12">
    <name type="scientific">Atta cephalotes</name>
    <name type="common">Leafcutter ant</name>
    <dbReference type="NCBI Taxonomy" id="12957"/>
    <lineage>
        <taxon>Eukaryota</taxon>
        <taxon>Metazoa</taxon>
        <taxon>Ecdysozoa</taxon>
        <taxon>Arthropoda</taxon>
        <taxon>Hexapoda</taxon>
        <taxon>Insecta</taxon>
        <taxon>Pterygota</taxon>
        <taxon>Neoptera</taxon>
        <taxon>Endopterygota</taxon>
        <taxon>Hymenoptera</taxon>
        <taxon>Apocrita</taxon>
        <taxon>Aculeata</taxon>
        <taxon>Formicoidea</taxon>
        <taxon>Formicidae</taxon>
        <taxon>Myrmicinae</taxon>
        <taxon>Atta</taxon>
    </lineage>
</organism>
<sequence>MDLPGNGTSRDLVKYPLTLPQFSELRSMPTAAAAAIAAIAAADSRSMQSQEVQTTVQAVTSPQETSTSTLSKYLATPLPGWQDTLIQLCEKQVLNQIINVPSYSQNNVTLGAQSSSFNFINSLYLPSTSQADTVTVKQGIDIQPKEEKNSDKESEILLKQHQTAVAMAEYLQKLPSEFSLREAFELCAEQVKKEKTREEKVEHVQNNILNIPNIRNIYLQNGNNFANSDQMTVTVNPSDLNLQNEQEIENNLRNVLKVEQQVQTDLPKIEKKSKFRAKISEIKISVNYDGTTLYCCPECNLGFPDKADIEQHIQAHLQERKYQCKECGAMLKRKEHLDQHMRGHSNERPFKCEICQKAFKRNEHLTRHSVIHSGNKDFPCTMCQKAFSRKDHLNKHFQTHFGIRKNKKEDSYYTDQKDTRVFDNSTDIAATPKQEVSYILKDGSLIKQETALLQHLQTIQKNPNLLYTFATLKEQVMKDVNLSEQAQSSNMNENARYLMPS</sequence>
<evidence type="ECO:0000256" key="7">
    <source>
        <dbReference type="ARBA" id="ARBA00023163"/>
    </source>
</evidence>
<dbReference type="PANTHER" id="PTHR47772:SF13">
    <property type="entry name" value="GASTRULA ZINC FINGER PROTEIN XLCGF49.1-LIKE-RELATED"/>
    <property type="match status" value="1"/>
</dbReference>
<dbReference type="SMART" id="SM00355">
    <property type="entry name" value="ZnF_C2H2"/>
    <property type="match status" value="4"/>
</dbReference>
<feature type="domain" description="C2H2-type" evidence="10">
    <location>
        <begin position="378"/>
        <end position="405"/>
    </location>
</feature>
<dbReference type="SUPFAM" id="SSF57667">
    <property type="entry name" value="beta-beta-alpha zinc fingers"/>
    <property type="match status" value="2"/>
</dbReference>
<dbReference type="OrthoDB" id="3176202at2759"/>
<dbReference type="InterPro" id="IPR050636">
    <property type="entry name" value="C2H2-ZF_domain-containing"/>
</dbReference>
<dbReference type="Gene3D" id="3.30.160.60">
    <property type="entry name" value="Classic Zinc Finger"/>
    <property type="match status" value="4"/>
</dbReference>
<evidence type="ECO:0000256" key="2">
    <source>
        <dbReference type="ARBA" id="ARBA00022723"/>
    </source>
</evidence>
<feature type="domain" description="C2H2-type" evidence="10">
    <location>
        <begin position="350"/>
        <end position="377"/>
    </location>
</feature>
<dbReference type="EMBL" id="ADTU01005266">
    <property type="status" value="NOT_ANNOTATED_CDS"/>
    <property type="molecule type" value="Genomic_DNA"/>
</dbReference>
<dbReference type="PANTHER" id="PTHR47772">
    <property type="entry name" value="ZINC FINGER PROTEIN 200"/>
    <property type="match status" value="1"/>
</dbReference>
<comment type="subcellular location">
    <subcellularLocation>
        <location evidence="1">Nucleus</location>
    </subcellularLocation>
</comment>
<name>A0A158P026_ATTCE</name>
<evidence type="ECO:0000256" key="8">
    <source>
        <dbReference type="ARBA" id="ARBA00023242"/>
    </source>
</evidence>
<keyword evidence="4 9" id="KW-0863">Zinc-finger</keyword>
<keyword evidence="5" id="KW-0862">Zinc</keyword>
<dbReference type="AlphaFoldDB" id="A0A158P026"/>
<keyword evidence="3" id="KW-0677">Repeat</keyword>
<keyword evidence="2" id="KW-0479">Metal-binding</keyword>
<evidence type="ECO:0000256" key="9">
    <source>
        <dbReference type="PROSITE-ProRule" id="PRU00042"/>
    </source>
</evidence>
<evidence type="ECO:0000256" key="4">
    <source>
        <dbReference type="ARBA" id="ARBA00022771"/>
    </source>
</evidence>
<dbReference type="InterPro" id="IPR036236">
    <property type="entry name" value="Znf_C2H2_sf"/>
</dbReference>
<evidence type="ECO:0000256" key="3">
    <source>
        <dbReference type="ARBA" id="ARBA00022737"/>
    </source>
</evidence>
<protein>
    <recommendedName>
        <fullName evidence="10">C2H2-type domain-containing protein</fullName>
    </recommendedName>
</protein>
<dbReference type="Proteomes" id="UP000005205">
    <property type="component" value="Unassembled WGS sequence"/>
</dbReference>
<keyword evidence="7" id="KW-0804">Transcription</keyword>
<dbReference type="KEGG" id="acep:105626443"/>
<dbReference type="GO" id="GO:0005634">
    <property type="term" value="C:nucleus"/>
    <property type="evidence" value="ECO:0007669"/>
    <property type="project" value="UniProtKB-SubCell"/>
</dbReference>
<keyword evidence="8" id="KW-0539">Nucleus</keyword>
<feature type="domain" description="C2H2-type" evidence="10">
    <location>
        <begin position="322"/>
        <end position="349"/>
    </location>
</feature>
<evidence type="ECO:0000313" key="11">
    <source>
        <dbReference type="EnsemblMetazoa" id="XP_012063134.1"/>
    </source>
</evidence>
<accession>A0A158P026</accession>
<evidence type="ECO:0000256" key="1">
    <source>
        <dbReference type="ARBA" id="ARBA00004123"/>
    </source>
</evidence>
<keyword evidence="12" id="KW-1185">Reference proteome</keyword>